<dbReference type="EMBL" id="MG708275">
    <property type="protein sequence ID" value="AUN43436.1"/>
    <property type="molecule type" value="Genomic_DNA"/>
</dbReference>
<accession>A0A2I6QQZ3</accession>
<proteinExistence type="predicted"/>
<evidence type="ECO:0000313" key="1">
    <source>
        <dbReference type="EMBL" id="AUN43436.1"/>
    </source>
</evidence>
<organism evidence="1 2">
    <name type="scientific">Streptococcus phage vB_SthS_VA460</name>
    <dbReference type="NCBI Taxonomy" id="2069609"/>
    <lineage>
        <taxon>Viruses</taxon>
        <taxon>Duplodnaviria</taxon>
        <taxon>Heunggongvirae</taxon>
        <taxon>Uroviricota</taxon>
        <taxon>Caudoviricetes</taxon>
        <taxon>Aliceevansviridae</taxon>
        <taxon>Moineauvirus</taxon>
        <taxon>Moineauvirus VA460</taxon>
    </lineage>
</organism>
<dbReference type="Gene3D" id="3.40.50.300">
    <property type="entry name" value="P-loop containing nucleotide triphosphate hydrolases"/>
    <property type="match status" value="1"/>
</dbReference>
<keyword evidence="2" id="KW-1185">Reference proteome</keyword>
<dbReference type="NCBIfam" id="TIGR01618">
    <property type="entry name" value="phage_P_loop"/>
    <property type="match status" value="1"/>
</dbReference>
<name>A0A2I6QQZ3_9CAUD</name>
<reference evidence="1 2" key="1">
    <citation type="submission" date="2017-12" db="EMBL/GenBank/DDBJ databases">
        <title>Streptococcus thermophilus bacteriophages and their control in the dairy environment.</title>
        <authorList>
            <person name="Duarte V.S."/>
            <person name="Treu L."/>
            <person name="Giaretta S."/>
            <person name="Campanaro S."/>
            <person name="Vidigal P.M.P."/>
            <person name="Tarrah A."/>
            <person name="Corich V."/>
            <person name="Giacomini A."/>
        </authorList>
    </citation>
    <scope>NUCLEOTIDE SEQUENCE [LARGE SCALE GENOMIC DNA]</scope>
</reference>
<sequence>MKITKAIKLKNNDACYLIYGNPGFGKTSSVKYIPGKTLVINIDKSAKVLSGCKNIDIADVDTHKIWDEWLTIVKELLKGAGQPYDTIVIDNVSELFRACLSNLGREGNNNRVPSQADYQRVDFTILDSLRALLQLNKRIVFIAWETSDQWTDEDGMIYNRAMPDIRSKILNNFLGLTDVVARLVKKTAKDGDEVRGFILQPSASVYAKNRLDDRKGCKVDELFATGLPEGTNN</sequence>
<dbReference type="Pfam" id="PF13479">
    <property type="entry name" value="AAA_24"/>
    <property type="match status" value="1"/>
</dbReference>
<dbReference type="InterPro" id="IPR027417">
    <property type="entry name" value="P-loop_NTPase"/>
</dbReference>
<protein>
    <submittedName>
        <fullName evidence="1">NTP-binding protein</fullName>
    </submittedName>
</protein>
<dbReference type="Proteomes" id="UP000240409">
    <property type="component" value="Segment"/>
</dbReference>
<dbReference type="SUPFAM" id="SSF52540">
    <property type="entry name" value="P-loop containing nucleoside triphosphate hydrolases"/>
    <property type="match status" value="1"/>
</dbReference>
<dbReference type="RefSeq" id="YP_010648299.1">
    <property type="nucleotide sequence ID" value="NC_070726.1"/>
</dbReference>
<evidence type="ECO:0000313" key="2">
    <source>
        <dbReference type="Proteomes" id="UP000240409"/>
    </source>
</evidence>
<dbReference type="InterPro" id="IPR006505">
    <property type="entry name" value="Phage_nucleotide-bp"/>
</dbReference>
<dbReference type="KEGG" id="vg:77923736"/>
<dbReference type="GeneID" id="77923736"/>